<dbReference type="GeneID" id="29110611"/>
<dbReference type="AlphaFoldDB" id="A0A177DLA8"/>
<accession>A0A177DLA8</accession>
<dbReference type="Proteomes" id="UP000291422">
    <property type="component" value="Unassembled WGS sequence"/>
</dbReference>
<evidence type="ECO:0000313" key="5">
    <source>
        <dbReference type="Proteomes" id="UP000291422"/>
    </source>
</evidence>
<dbReference type="Proteomes" id="UP000077248">
    <property type="component" value="Unassembled WGS sequence"/>
</dbReference>
<name>A0A177DLA8_ALTAL</name>
<dbReference type="EMBL" id="KV441478">
    <property type="protein sequence ID" value="OAG20593.1"/>
    <property type="molecule type" value="Genomic_DNA"/>
</dbReference>
<dbReference type="Pfam" id="PF00583">
    <property type="entry name" value="Acetyltransf_1"/>
    <property type="match status" value="1"/>
</dbReference>
<dbReference type="InterPro" id="IPR016181">
    <property type="entry name" value="Acyl_CoA_acyltransferase"/>
</dbReference>
<dbReference type="OMA" id="RRYIYCH"/>
<dbReference type="InterPro" id="IPR000182">
    <property type="entry name" value="GNAT_dom"/>
</dbReference>
<dbReference type="KEGG" id="aalt:CC77DRAFT_1020274"/>
<dbReference type="PANTHER" id="PTHR42791:SF17">
    <property type="entry name" value="ACETYLTRANSFERASE, GNAT FAMILY FAMILY (AFU_ORTHOLOGUE AFUA_8G05690)"/>
    <property type="match status" value="1"/>
</dbReference>
<evidence type="ECO:0000259" key="1">
    <source>
        <dbReference type="PROSITE" id="PS51186"/>
    </source>
</evidence>
<dbReference type="RefSeq" id="XP_018386014.1">
    <property type="nucleotide sequence ID" value="XM_018525017.1"/>
</dbReference>
<dbReference type="PANTHER" id="PTHR42791">
    <property type="entry name" value="GNAT FAMILY ACETYLTRANSFERASE"/>
    <property type="match status" value="1"/>
</dbReference>
<keyword evidence="2" id="KW-0808">Transferase</keyword>
<reference evidence="5" key="2">
    <citation type="journal article" date="2019" name="bioRxiv">
        <title>Genomics, evolutionary history and diagnostics of the Alternaria alternata species group including apple and Asian pear pathotypes.</title>
        <authorList>
            <person name="Armitage A.D."/>
            <person name="Cockerton H.M."/>
            <person name="Sreenivasaprasad S."/>
            <person name="Woodhall J.W."/>
            <person name="Lane C.R."/>
            <person name="Harrison R.J."/>
            <person name="Clarkson J.P."/>
        </authorList>
    </citation>
    <scope>NUCLEOTIDE SEQUENCE [LARGE SCALE GENOMIC DNA]</scope>
    <source>
        <strain evidence="5">FERA 1177</strain>
    </source>
</reference>
<proteinExistence type="predicted"/>
<keyword evidence="2" id="KW-0012">Acyltransferase</keyword>
<dbReference type="VEuPathDB" id="FungiDB:CC77DRAFT_1020274"/>
<feature type="domain" description="N-acetyltransferase" evidence="1">
    <location>
        <begin position="32"/>
        <end position="225"/>
    </location>
</feature>
<reference evidence="2 4" key="1">
    <citation type="submission" date="2016-05" db="EMBL/GenBank/DDBJ databases">
        <title>Comparative analysis of secretome profiles of manganese(II)-oxidizing ascomycete fungi.</title>
        <authorList>
            <consortium name="DOE Joint Genome Institute"/>
            <person name="Zeiner C.A."/>
            <person name="Purvine S.O."/>
            <person name="Zink E.M."/>
            <person name="Wu S."/>
            <person name="Pasa-Tolic L."/>
            <person name="Chaput D.L."/>
            <person name="Haridas S."/>
            <person name="Grigoriev I.V."/>
            <person name="Santelli C.M."/>
            <person name="Hansel C.M."/>
        </authorList>
    </citation>
    <scope>NUCLEOTIDE SEQUENCE [LARGE SCALE GENOMIC DNA]</scope>
    <source>
        <strain evidence="2 4">SRC1lrK2f</strain>
    </source>
</reference>
<dbReference type="GO" id="GO:0016747">
    <property type="term" value="F:acyltransferase activity, transferring groups other than amino-acyl groups"/>
    <property type="evidence" value="ECO:0007669"/>
    <property type="project" value="InterPro"/>
</dbReference>
<dbReference type="EMBL" id="PDXD01000030">
    <property type="protein sequence ID" value="RYN71683.1"/>
    <property type="molecule type" value="Genomic_DNA"/>
</dbReference>
<dbReference type="InterPro" id="IPR052523">
    <property type="entry name" value="Trichothecene_AcTrans"/>
</dbReference>
<gene>
    <name evidence="3" type="ORF">AA0117_g9244</name>
    <name evidence="2" type="ORF">CC77DRAFT_1020274</name>
</gene>
<dbReference type="PROSITE" id="PS51186">
    <property type="entry name" value="GNAT"/>
    <property type="match status" value="1"/>
</dbReference>
<organism evidence="2 4">
    <name type="scientific">Alternaria alternata</name>
    <name type="common">Alternaria rot fungus</name>
    <name type="synonym">Torula alternata</name>
    <dbReference type="NCBI Taxonomy" id="5599"/>
    <lineage>
        <taxon>Eukaryota</taxon>
        <taxon>Fungi</taxon>
        <taxon>Dikarya</taxon>
        <taxon>Ascomycota</taxon>
        <taxon>Pezizomycotina</taxon>
        <taxon>Dothideomycetes</taxon>
        <taxon>Pleosporomycetidae</taxon>
        <taxon>Pleosporales</taxon>
        <taxon>Pleosporineae</taxon>
        <taxon>Pleosporaceae</taxon>
        <taxon>Alternaria</taxon>
        <taxon>Alternaria sect. Alternaria</taxon>
        <taxon>Alternaria alternata complex</taxon>
    </lineage>
</organism>
<dbReference type="SUPFAM" id="SSF55729">
    <property type="entry name" value="Acyl-CoA N-acyltransferases (Nat)"/>
    <property type="match status" value="1"/>
</dbReference>
<evidence type="ECO:0000313" key="4">
    <source>
        <dbReference type="Proteomes" id="UP000077248"/>
    </source>
</evidence>
<protein>
    <submittedName>
        <fullName evidence="2">Acyl-CoA N-acyltransferase</fullName>
    </submittedName>
</protein>
<dbReference type="CDD" id="cd04301">
    <property type="entry name" value="NAT_SF"/>
    <property type="match status" value="1"/>
</dbReference>
<sequence length="227" mass="25980">MGFVILPALVPDISAVYDVYFAAFKDNALTRALFPSATEKDLTDANSEFRQAHTAHVTEYWKTSATQYTFKCIDTETNKIVGMALCDVYITPSDWKKGEIGWLEGKERERAEALVKPLWDTREKLWLNERYIYCHVMAVHPDYQRKGIGELLFKRGITIAQQTGLPMYIESSKEGVKLYERMGSRKLKEKLVKSNETNDAGENEECPLYVWLPEGGEKRLPKSVELA</sequence>
<evidence type="ECO:0000313" key="2">
    <source>
        <dbReference type="EMBL" id="OAG20593.1"/>
    </source>
</evidence>
<keyword evidence="4" id="KW-1185">Reference proteome</keyword>
<evidence type="ECO:0000313" key="3">
    <source>
        <dbReference type="EMBL" id="RYN71683.1"/>
    </source>
</evidence>
<reference evidence="3" key="3">
    <citation type="journal article" date="2019" name="J. ISSAAS">
        <title>Genomics, evolutionary history and diagnostics of the Alternaria alternata species group including apple and Asian pear pathotypes.</title>
        <authorList>
            <person name="Armitage A.D."/>
            <person name="Cockerton H.M."/>
            <person name="Sreenivasaprasad S."/>
            <person name="Woodhall J."/>
            <person name="Lane C."/>
            <person name="Harrison R.J."/>
            <person name="Clarkson J.P."/>
        </authorList>
    </citation>
    <scope>NUCLEOTIDE SEQUENCE</scope>
    <source>
        <strain evidence="3">FERA 1177</strain>
    </source>
</reference>
<dbReference type="Gene3D" id="3.40.630.30">
    <property type="match status" value="1"/>
</dbReference>